<evidence type="ECO:0000256" key="11">
    <source>
        <dbReference type="ARBA" id="ARBA00030193"/>
    </source>
</evidence>
<keyword evidence="10" id="KW-0289">Folate biosynthesis</keyword>
<dbReference type="AlphaFoldDB" id="Q1JY22"/>
<protein>
    <recommendedName>
        <fullName evidence="6">Dihydropteroate synthase</fullName>
        <ecNumber evidence="5">2.5.1.15</ecNumber>
    </recommendedName>
    <alternativeName>
        <fullName evidence="11">Dihydropteroate pyrophosphorylase</fullName>
    </alternativeName>
</protein>
<keyword evidence="14" id="KW-1185">Reference proteome</keyword>
<evidence type="ECO:0000256" key="1">
    <source>
        <dbReference type="ARBA" id="ARBA00000012"/>
    </source>
</evidence>
<evidence type="ECO:0000259" key="12">
    <source>
        <dbReference type="PROSITE" id="PS50972"/>
    </source>
</evidence>
<organism evidence="13 14">
    <name type="scientific">Desulfuromonas acetoxidans (strain DSM 684 / 11070)</name>
    <dbReference type="NCBI Taxonomy" id="281689"/>
    <lineage>
        <taxon>Bacteria</taxon>
        <taxon>Pseudomonadati</taxon>
        <taxon>Thermodesulfobacteriota</taxon>
        <taxon>Desulfuromonadia</taxon>
        <taxon>Desulfuromonadales</taxon>
        <taxon>Desulfuromonadaceae</taxon>
        <taxon>Desulfuromonas</taxon>
    </lineage>
</organism>
<keyword evidence="7 13" id="KW-0808">Transferase</keyword>
<dbReference type="PROSITE" id="PS50972">
    <property type="entry name" value="PTERIN_BINDING"/>
    <property type="match status" value="1"/>
</dbReference>
<dbReference type="GO" id="GO:0004156">
    <property type="term" value="F:dihydropteroate synthase activity"/>
    <property type="evidence" value="ECO:0007669"/>
    <property type="project" value="UniProtKB-EC"/>
</dbReference>
<dbReference type="SUPFAM" id="SSF51717">
    <property type="entry name" value="Dihydropteroate synthetase-like"/>
    <property type="match status" value="1"/>
</dbReference>
<dbReference type="GO" id="GO:0046656">
    <property type="term" value="P:folic acid biosynthetic process"/>
    <property type="evidence" value="ECO:0007669"/>
    <property type="project" value="UniProtKB-KW"/>
</dbReference>
<gene>
    <name evidence="13" type="ORF">Dace_0544</name>
</gene>
<evidence type="ECO:0000256" key="4">
    <source>
        <dbReference type="ARBA" id="ARBA00009503"/>
    </source>
</evidence>
<dbReference type="NCBIfam" id="TIGR01496">
    <property type="entry name" value="DHPS"/>
    <property type="match status" value="1"/>
</dbReference>
<evidence type="ECO:0000256" key="5">
    <source>
        <dbReference type="ARBA" id="ARBA00012458"/>
    </source>
</evidence>
<keyword evidence="9" id="KW-0460">Magnesium</keyword>
<keyword evidence="8" id="KW-0479">Metal-binding</keyword>
<dbReference type="CDD" id="cd00739">
    <property type="entry name" value="DHPS"/>
    <property type="match status" value="1"/>
</dbReference>
<reference evidence="13" key="1">
    <citation type="submission" date="2006-05" db="EMBL/GenBank/DDBJ databases">
        <title>Annotation of the draft genome assembly of Desulfuromonas acetoxidans DSM 684.</title>
        <authorList>
            <consortium name="US DOE Joint Genome Institute (JGI-ORNL)"/>
            <person name="Larimer F."/>
            <person name="Land M."/>
            <person name="Hauser L."/>
        </authorList>
    </citation>
    <scope>NUCLEOTIDE SEQUENCE [LARGE SCALE GENOMIC DNA]</scope>
    <source>
        <strain evidence="13">DSM 684</strain>
    </source>
</reference>
<accession>Q1JY22</accession>
<dbReference type="RefSeq" id="WP_006001444.1">
    <property type="nucleotide sequence ID" value="NZ_AAEW02000013.1"/>
</dbReference>
<reference evidence="13" key="2">
    <citation type="submission" date="2006-05" db="EMBL/GenBank/DDBJ databases">
        <title>Sequencing of the draft genome and assembly of Desulfuromonas acetoxidans DSM 684.</title>
        <authorList>
            <consortium name="US DOE Joint Genome Institute (JGI-PGF)"/>
            <person name="Copeland A."/>
            <person name="Lucas S."/>
            <person name="Lapidus A."/>
            <person name="Barry K."/>
            <person name="Detter J.C."/>
            <person name="Glavina del Rio T."/>
            <person name="Hammon N."/>
            <person name="Israni S."/>
            <person name="Dalin E."/>
            <person name="Tice H."/>
            <person name="Bruce D."/>
            <person name="Pitluck S."/>
            <person name="Richardson P."/>
        </authorList>
    </citation>
    <scope>NUCLEOTIDE SEQUENCE [LARGE SCALE GENOMIC DNA]</scope>
    <source>
        <strain evidence="13">DSM 684</strain>
    </source>
</reference>
<comment type="caution">
    <text evidence="13">The sequence shown here is derived from an EMBL/GenBank/DDBJ whole genome shotgun (WGS) entry which is preliminary data.</text>
</comment>
<dbReference type="PANTHER" id="PTHR20941">
    <property type="entry name" value="FOLATE SYNTHESIS PROTEINS"/>
    <property type="match status" value="1"/>
</dbReference>
<name>Q1JY22_DESA6</name>
<comment type="pathway">
    <text evidence="3">Cofactor biosynthesis; tetrahydrofolate biosynthesis; 7,8-dihydrofolate from 2-amino-4-hydroxy-6-hydroxymethyl-7,8-dihydropteridine diphosphate and 4-aminobenzoate: step 1/2.</text>
</comment>
<dbReference type="PANTHER" id="PTHR20941:SF1">
    <property type="entry name" value="FOLIC ACID SYNTHESIS PROTEIN FOL1"/>
    <property type="match status" value="1"/>
</dbReference>
<evidence type="ECO:0000313" key="13">
    <source>
        <dbReference type="EMBL" id="EAT15174.1"/>
    </source>
</evidence>
<dbReference type="EC" id="2.5.1.15" evidence="5"/>
<dbReference type="Gene3D" id="3.20.20.20">
    <property type="entry name" value="Dihydropteroate synthase-like"/>
    <property type="match status" value="1"/>
</dbReference>
<evidence type="ECO:0000256" key="9">
    <source>
        <dbReference type="ARBA" id="ARBA00022842"/>
    </source>
</evidence>
<comment type="cofactor">
    <cofactor evidence="2">
        <name>Mg(2+)</name>
        <dbReference type="ChEBI" id="CHEBI:18420"/>
    </cofactor>
</comment>
<dbReference type="InterPro" id="IPR011005">
    <property type="entry name" value="Dihydropteroate_synth-like_sf"/>
</dbReference>
<evidence type="ECO:0000256" key="10">
    <source>
        <dbReference type="ARBA" id="ARBA00022909"/>
    </source>
</evidence>
<dbReference type="GO" id="GO:0046654">
    <property type="term" value="P:tetrahydrofolate biosynthetic process"/>
    <property type="evidence" value="ECO:0007669"/>
    <property type="project" value="TreeGrafter"/>
</dbReference>
<evidence type="ECO:0000256" key="8">
    <source>
        <dbReference type="ARBA" id="ARBA00022723"/>
    </source>
</evidence>
<comment type="similarity">
    <text evidence="4">Belongs to the DHPS family.</text>
</comment>
<evidence type="ECO:0000313" key="14">
    <source>
        <dbReference type="Proteomes" id="UP000005695"/>
    </source>
</evidence>
<sequence>MPFQPRVLQLHTAEQVRRQLEAIAVDPCGVNLMTDKALHINLLLEKVSCVAANILKQEMLALGGDAAVARGTVACSIDHTDVVLMGTRKQLAQLVVRLPRQPFGLKALAAELDTVLTATGAVKILAGCRCRLDISRPQVMGIINVTPDSFYDGGVCLNLDAVLRQAEKQVEDGADLLDVGGESTRPGAALVTMDVELERVVPVVEALKQRFDLPISVDTNKAGVAEAVLESGADFINDISGLTFDAEMATVVSQKKAGVFVMHTRGCPQTMQKDTSYHDLLTEVIGSLRHSIDLARQAGVPAESISVDPGIGFGKSVSGNLELLRRLDEVAALGYPVLIGASRKSFIGAVLDQPVPQQRLYGSLASVAVAAQNGAHLFRVHDVAATRQTVDLAWAINHETHMA</sequence>
<dbReference type="PROSITE" id="PS00793">
    <property type="entry name" value="DHPS_2"/>
    <property type="match status" value="1"/>
</dbReference>
<feature type="domain" description="Pterin-binding" evidence="12">
    <location>
        <begin position="137"/>
        <end position="391"/>
    </location>
</feature>
<proteinExistence type="inferred from homology"/>
<dbReference type="Proteomes" id="UP000005695">
    <property type="component" value="Unassembled WGS sequence"/>
</dbReference>
<dbReference type="FunFam" id="3.20.20.20:FF:000006">
    <property type="entry name" value="Dihydropteroate synthase"/>
    <property type="match status" value="1"/>
</dbReference>
<evidence type="ECO:0000256" key="3">
    <source>
        <dbReference type="ARBA" id="ARBA00004763"/>
    </source>
</evidence>
<dbReference type="InterPro" id="IPR000489">
    <property type="entry name" value="Pterin-binding_dom"/>
</dbReference>
<comment type="catalytic activity">
    <reaction evidence="1">
        <text>(7,8-dihydropterin-6-yl)methyl diphosphate + 4-aminobenzoate = 7,8-dihydropteroate + diphosphate</text>
        <dbReference type="Rhea" id="RHEA:19949"/>
        <dbReference type="ChEBI" id="CHEBI:17836"/>
        <dbReference type="ChEBI" id="CHEBI:17839"/>
        <dbReference type="ChEBI" id="CHEBI:33019"/>
        <dbReference type="ChEBI" id="CHEBI:72950"/>
        <dbReference type="EC" id="2.5.1.15"/>
    </reaction>
</comment>
<evidence type="ECO:0000256" key="2">
    <source>
        <dbReference type="ARBA" id="ARBA00001946"/>
    </source>
</evidence>
<evidence type="ECO:0000256" key="7">
    <source>
        <dbReference type="ARBA" id="ARBA00022679"/>
    </source>
</evidence>
<dbReference type="InterPro" id="IPR006390">
    <property type="entry name" value="DHP_synth_dom"/>
</dbReference>
<dbReference type="PROSITE" id="PS00792">
    <property type="entry name" value="DHPS_1"/>
    <property type="match status" value="1"/>
</dbReference>
<dbReference type="EMBL" id="AAEW02000013">
    <property type="protein sequence ID" value="EAT15174.1"/>
    <property type="molecule type" value="Genomic_DNA"/>
</dbReference>
<dbReference type="OrthoDB" id="9811744at2"/>
<dbReference type="GO" id="GO:0005829">
    <property type="term" value="C:cytosol"/>
    <property type="evidence" value="ECO:0007669"/>
    <property type="project" value="TreeGrafter"/>
</dbReference>
<dbReference type="Pfam" id="PF00809">
    <property type="entry name" value="Pterin_bind"/>
    <property type="match status" value="1"/>
</dbReference>
<dbReference type="GO" id="GO:0046872">
    <property type="term" value="F:metal ion binding"/>
    <property type="evidence" value="ECO:0007669"/>
    <property type="project" value="UniProtKB-KW"/>
</dbReference>
<dbReference type="InterPro" id="IPR045031">
    <property type="entry name" value="DHP_synth-like"/>
</dbReference>
<evidence type="ECO:0000256" key="6">
    <source>
        <dbReference type="ARBA" id="ARBA00016919"/>
    </source>
</evidence>